<evidence type="ECO:0000313" key="2">
    <source>
        <dbReference type="EMBL" id="BAD62272.1"/>
    </source>
</evidence>
<dbReference type="EMBL" id="AP005968">
    <property type="protein sequence ID" value="BAD62272.1"/>
    <property type="molecule type" value="Genomic_DNA"/>
</dbReference>
<gene>
    <name evidence="2" type="primary">B1156C07.23</name>
</gene>
<sequence length="207" mass="22170">MADQPCHLADDLLLRAEIAMLPPAVHGRVHLVEPLRHLAAAAVVGVLETVWLVHTFEEGEPIEQRRDCVNGGVDVGSGRLWVLLLAPRHRLTAVAIVVVVSVPAAVDEEDRGHAASSTPPSSADSDLGSEAAVSSLWIHGDKRRREKGEGGAFVCGPLLDVVRGAGVVVVVLRRLAPCLCRGLRLLELRVEHRCGGEGEELACRRPL</sequence>
<proteinExistence type="predicted"/>
<dbReference type="Proteomes" id="UP000000763">
    <property type="component" value="Chromosome 6"/>
</dbReference>
<evidence type="ECO:0000313" key="3">
    <source>
        <dbReference type="Proteomes" id="UP000000763"/>
    </source>
</evidence>
<name>Q5Z4R0_ORYSJ</name>
<feature type="compositionally biased region" description="Low complexity" evidence="1">
    <location>
        <begin position="114"/>
        <end position="126"/>
    </location>
</feature>
<protein>
    <submittedName>
        <fullName evidence="2">Uncharacterized protein</fullName>
    </submittedName>
</protein>
<dbReference type="AlphaFoldDB" id="Q5Z4R0"/>
<reference evidence="3" key="2">
    <citation type="journal article" date="2008" name="Nucleic Acids Res.">
        <title>The rice annotation project database (RAP-DB): 2008 update.</title>
        <authorList>
            <consortium name="The rice annotation project (RAP)"/>
        </authorList>
    </citation>
    <scope>GENOME REANNOTATION</scope>
    <source>
        <strain evidence="3">cv. Nipponbare</strain>
    </source>
</reference>
<evidence type="ECO:0000256" key="1">
    <source>
        <dbReference type="SAM" id="MobiDB-lite"/>
    </source>
</evidence>
<accession>Q5Z4R0</accession>
<reference evidence="3" key="1">
    <citation type="journal article" date="2005" name="Nature">
        <title>The map-based sequence of the rice genome.</title>
        <authorList>
            <consortium name="International rice genome sequencing project (IRGSP)"/>
            <person name="Matsumoto T."/>
            <person name="Wu J."/>
            <person name="Kanamori H."/>
            <person name="Katayose Y."/>
            <person name="Fujisawa M."/>
            <person name="Namiki N."/>
            <person name="Mizuno H."/>
            <person name="Yamamoto K."/>
            <person name="Antonio B.A."/>
            <person name="Baba T."/>
            <person name="Sakata K."/>
            <person name="Nagamura Y."/>
            <person name="Aoki H."/>
            <person name="Arikawa K."/>
            <person name="Arita K."/>
            <person name="Bito T."/>
            <person name="Chiden Y."/>
            <person name="Fujitsuka N."/>
            <person name="Fukunaka R."/>
            <person name="Hamada M."/>
            <person name="Harada C."/>
            <person name="Hayashi A."/>
            <person name="Hijishita S."/>
            <person name="Honda M."/>
            <person name="Hosokawa S."/>
            <person name="Ichikawa Y."/>
            <person name="Idonuma A."/>
            <person name="Iijima M."/>
            <person name="Ikeda M."/>
            <person name="Ikeno M."/>
            <person name="Ito K."/>
            <person name="Ito S."/>
            <person name="Ito T."/>
            <person name="Ito Y."/>
            <person name="Ito Y."/>
            <person name="Iwabuchi A."/>
            <person name="Kamiya K."/>
            <person name="Karasawa W."/>
            <person name="Kurita K."/>
            <person name="Katagiri S."/>
            <person name="Kikuta A."/>
            <person name="Kobayashi H."/>
            <person name="Kobayashi N."/>
            <person name="Machita K."/>
            <person name="Maehara T."/>
            <person name="Masukawa M."/>
            <person name="Mizubayashi T."/>
            <person name="Mukai Y."/>
            <person name="Nagasaki H."/>
            <person name="Nagata Y."/>
            <person name="Naito S."/>
            <person name="Nakashima M."/>
            <person name="Nakama Y."/>
            <person name="Nakamichi Y."/>
            <person name="Nakamura M."/>
            <person name="Meguro A."/>
            <person name="Negishi M."/>
            <person name="Ohta I."/>
            <person name="Ohta T."/>
            <person name="Okamoto M."/>
            <person name="Ono N."/>
            <person name="Saji S."/>
            <person name="Sakaguchi M."/>
            <person name="Sakai K."/>
            <person name="Shibata M."/>
            <person name="Shimokawa T."/>
            <person name="Song J."/>
            <person name="Takazaki Y."/>
            <person name="Terasawa K."/>
            <person name="Tsugane M."/>
            <person name="Tsuji K."/>
            <person name="Ueda S."/>
            <person name="Waki K."/>
            <person name="Yamagata H."/>
            <person name="Yamamoto M."/>
            <person name="Yamamoto S."/>
            <person name="Yamane H."/>
            <person name="Yoshiki S."/>
            <person name="Yoshihara R."/>
            <person name="Yukawa K."/>
            <person name="Zhong H."/>
            <person name="Yano M."/>
            <person name="Yuan Q."/>
            <person name="Ouyang S."/>
            <person name="Liu J."/>
            <person name="Jones K.M."/>
            <person name="Gansberger K."/>
            <person name="Moffat K."/>
            <person name="Hill J."/>
            <person name="Bera J."/>
            <person name="Fadrosh D."/>
            <person name="Jin S."/>
            <person name="Johri S."/>
            <person name="Kim M."/>
            <person name="Overton L."/>
            <person name="Reardon M."/>
            <person name="Tsitrin T."/>
            <person name="Vuong H."/>
            <person name="Weaver B."/>
            <person name="Ciecko A."/>
            <person name="Tallon L."/>
            <person name="Jackson J."/>
            <person name="Pai G."/>
            <person name="Aken S.V."/>
            <person name="Utterback T."/>
            <person name="Reidmuller S."/>
            <person name="Feldblyum T."/>
            <person name="Hsiao J."/>
            <person name="Zismann V."/>
            <person name="Iobst S."/>
            <person name="de Vazeille A.R."/>
            <person name="Buell C.R."/>
            <person name="Ying K."/>
            <person name="Li Y."/>
            <person name="Lu T."/>
            <person name="Huang Y."/>
            <person name="Zhao Q."/>
            <person name="Feng Q."/>
            <person name="Zhang L."/>
            <person name="Zhu J."/>
            <person name="Weng Q."/>
            <person name="Mu J."/>
            <person name="Lu Y."/>
            <person name="Fan D."/>
            <person name="Liu Y."/>
            <person name="Guan J."/>
            <person name="Zhang Y."/>
            <person name="Yu S."/>
            <person name="Liu X."/>
            <person name="Zhang Y."/>
            <person name="Hong G."/>
            <person name="Han B."/>
            <person name="Choisne N."/>
            <person name="Demange N."/>
            <person name="Orjeda G."/>
            <person name="Samain S."/>
            <person name="Cattolico L."/>
            <person name="Pelletier E."/>
            <person name="Couloux A."/>
            <person name="Segurens B."/>
            <person name="Wincker P."/>
            <person name="D'Hont A."/>
            <person name="Scarpelli C."/>
            <person name="Weissenbach J."/>
            <person name="Salanoubat M."/>
            <person name="Quetier F."/>
            <person name="Yu Y."/>
            <person name="Kim H.R."/>
            <person name="Rambo T."/>
            <person name="Currie J."/>
            <person name="Collura K."/>
            <person name="Luo M."/>
            <person name="Yang T."/>
            <person name="Ammiraju J.S.S."/>
            <person name="Engler F."/>
            <person name="Soderlund C."/>
            <person name="Wing R.A."/>
            <person name="Palmer L.E."/>
            <person name="de la Bastide M."/>
            <person name="Spiegel L."/>
            <person name="Nascimento L."/>
            <person name="Zutavern T."/>
            <person name="O'Shaughnessy A."/>
            <person name="Dike S."/>
            <person name="Dedhia N."/>
            <person name="Preston R."/>
            <person name="Balija V."/>
            <person name="McCombie W.R."/>
            <person name="Chow T."/>
            <person name="Chen H."/>
            <person name="Chung M."/>
            <person name="Chen C."/>
            <person name="Shaw J."/>
            <person name="Wu H."/>
            <person name="Hsiao K."/>
            <person name="Chao Y."/>
            <person name="Chu M."/>
            <person name="Cheng C."/>
            <person name="Hour A."/>
            <person name="Lee P."/>
            <person name="Lin S."/>
            <person name="Lin Y."/>
            <person name="Liou J."/>
            <person name="Liu S."/>
            <person name="Hsing Y."/>
            <person name="Raghuvanshi S."/>
            <person name="Mohanty A."/>
            <person name="Bharti A.K."/>
            <person name="Gaur A."/>
            <person name="Gupta V."/>
            <person name="Kumar D."/>
            <person name="Ravi V."/>
            <person name="Vij S."/>
            <person name="Kapur A."/>
            <person name="Khurana P."/>
            <person name="Khurana P."/>
            <person name="Khurana J.P."/>
            <person name="Tyagi A.K."/>
            <person name="Gaikwad K."/>
            <person name="Singh A."/>
            <person name="Dalal V."/>
            <person name="Srivastava S."/>
            <person name="Dixit A."/>
            <person name="Pal A.K."/>
            <person name="Ghazi I.A."/>
            <person name="Yadav M."/>
            <person name="Pandit A."/>
            <person name="Bhargava A."/>
            <person name="Sureshbabu K."/>
            <person name="Batra K."/>
            <person name="Sharma T.R."/>
            <person name="Mohapatra T."/>
            <person name="Singh N.K."/>
            <person name="Messing J."/>
            <person name="Nelson A.B."/>
            <person name="Fuks G."/>
            <person name="Kavchok S."/>
            <person name="Keizer G."/>
            <person name="Linton E."/>
            <person name="Llaca V."/>
            <person name="Song R."/>
            <person name="Tanyolac B."/>
            <person name="Young S."/>
            <person name="Ho-Il K."/>
            <person name="Hahn J.H."/>
            <person name="Sangsakoo G."/>
            <person name="Vanavichit A."/>
            <person name="de Mattos Luiz.A.T."/>
            <person name="Zimmer P.D."/>
            <person name="Malone G."/>
            <person name="Dellagostin O."/>
            <person name="de Oliveira A.C."/>
            <person name="Bevan M."/>
            <person name="Bancroft I."/>
            <person name="Minx P."/>
            <person name="Cordum H."/>
            <person name="Wilson R."/>
            <person name="Cheng Z."/>
            <person name="Jin W."/>
            <person name="Jiang J."/>
            <person name="Leong S.A."/>
            <person name="Iwama H."/>
            <person name="Gojobori T."/>
            <person name="Itoh T."/>
            <person name="Niimura Y."/>
            <person name="Fujii Y."/>
            <person name="Habara T."/>
            <person name="Sakai H."/>
            <person name="Sato Y."/>
            <person name="Wilson G."/>
            <person name="Kumar K."/>
            <person name="McCouch S."/>
            <person name="Juretic N."/>
            <person name="Hoen D."/>
            <person name="Wright S."/>
            <person name="Bruskiewich R."/>
            <person name="Bureau T."/>
            <person name="Miyao A."/>
            <person name="Hirochika H."/>
            <person name="Nishikawa T."/>
            <person name="Kadowaki K."/>
            <person name="Sugiura M."/>
            <person name="Burr B."/>
            <person name="Sasaki T."/>
        </authorList>
    </citation>
    <scope>NUCLEOTIDE SEQUENCE [LARGE SCALE GENOMIC DNA]</scope>
    <source>
        <strain evidence="3">cv. Nipponbare</strain>
    </source>
</reference>
<organism evidence="2 3">
    <name type="scientific">Oryza sativa subsp. japonica</name>
    <name type="common">Rice</name>
    <dbReference type="NCBI Taxonomy" id="39947"/>
    <lineage>
        <taxon>Eukaryota</taxon>
        <taxon>Viridiplantae</taxon>
        <taxon>Streptophyta</taxon>
        <taxon>Embryophyta</taxon>
        <taxon>Tracheophyta</taxon>
        <taxon>Spermatophyta</taxon>
        <taxon>Magnoliopsida</taxon>
        <taxon>Liliopsida</taxon>
        <taxon>Poales</taxon>
        <taxon>Poaceae</taxon>
        <taxon>BOP clade</taxon>
        <taxon>Oryzoideae</taxon>
        <taxon>Oryzeae</taxon>
        <taxon>Oryzinae</taxon>
        <taxon>Oryza</taxon>
        <taxon>Oryza sativa</taxon>
    </lineage>
</organism>
<feature type="region of interest" description="Disordered" evidence="1">
    <location>
        <begin position="109"/>
        <end position="128"/>
    </location>
</feature>